<dbReference type="SUPFAM" id="SSF56176">
    <property type="entry name" value="FAD-binding/transporter-associated domain-like"/>
    <property type="match status" value="1"/>
</dbReference>
<evidence type="ECO:0000259" key="8">
    <source>
        <dbReference type="PROSITE" id="PS51387"/>
    </source>
</evidence>
<keyword evidence="10" id="KW-1185">Reference proteome</keyword>
<keyword evidence="7" id="KW-0325">Glycoprotein</keyword>
<evidence type="ECO:0000256" key="6">
    <source>
        <dbReference type="ARBA" id="ARBA00022827"/>
    </source>
</evidence>
<keyword evidence="3" id="KW-0017">Alkaloid metabolism</keyword>
<dbReference type="Gene3D" id="3.40.462.20">
    <property type="match status" value="1"/>
</dbReference>
<accession>A0A8S0T5F2</accession>
<comment type="similarity">
    <text evidence="2">Belongs to the oxygen-dependent FAD-linked oxidoreductase family.</text>
</comment>
<evidence type="ECO:0000313" key="10">
    <source>
        <dbReference type="Proteomes" id="UP000594638"/>
    </source>
</evidence>
<keyword evidence="5" id="KW-0732">Signal</keyword>
<evidence type="ECO:0000256" key="3">
    <source>
        <dbReference type="ARBA" id="ARBA00022589"/>
    </source>
</evidence>
<proteinExistence type="inferred from homology"/>
<keyword evidence="4" id="KW-0285">Flavoprotein</keyword>
<evidence type="ECO:0000256" key="5">
    <source>
        <dbReference type="ARBA" id="ARBA00022729"/>
    </source>
</evidence>
<dbReference type="GO" id="GO:0071949">
    <property type="term" value="F:FAD binding"/>
    <property type="evidence" value="ECO:0007669"/>
    <property type="project" value="InterPro"/>
</dbReference>
<dbReference type="Proteomes" id="UP000594638">
    <property type="component" value="Unassembled WGS sequence"/>
</dbReference>
<evidence type="ECO:0000256" key="2">
    <source>
        <dbReference type="ARBA" id="ARBA00005466"/>
    </source>
</evidence>
<evidence type="ECO:0000256" key="1">
    <source>
        <dbReference type="ARBA" id="ARBA00004913"/>
    </source>
</evidence>
<reference evidence="9 10" key="1">
    <citation type="submission" date="2019-12" db="EMBL/GenBank/DDBJ databases">
        <authorList>
            <person name="Alioto T."/>
            <person name="Alioto T."/>
            <person name="Gomez Garrido J."/>
        </authorList>
    </citation>
    <scope>NUCLEOTIDE SEQUENCE [LARGE SCALE GENOMIC DNA]</scope>
</reference>
<dbReference type="InterPro" id="IPR006094">
    <property type="entry name" value="Oxid_FAD_bind_N"/>
</dbReference>
<feature type="domain" description="FAD-binding PCMH-type" evidence="8">
    <location>
        <begin position="1"/>
        <end position="119"/>
    </location>
</feature>
<dbReference type="InterPro" id="IPR012951">
    <property type="entry name" value="BBE"/>
</dbReference>
<evidence type="ECO:0000256" key="7">
    <source>
        <dbReference type="ARBA" id="ARBA00023180"/>
    </source>
</evidence>
<dbReference type="Pfam" id="PF01565">
    <property type="entry name" value="FAD_binding_4"/>
    <property type="match status" value="1"/>
</dbReference>
<name>A0A8S0T5F2_OLEEU</name>
<comment type="pathway">
    <text evidence="1">Alkaloid biosynthesis.</text>
</comment>
<comment type="caution">
    <text evidence="9">The sequence shown here is derived from an EMBL/GenBank/DDBJ whole genome shotgun (WGS) entry which is preliminary data.</text>
</comment>
<dbReference type="InterPro" id="IPR016166">
    <property type="entry name" value="FAD-bd_PCMH"/>
</dbReference>
<evidence type="ECO:0000256" key="4">
    <source>
        <dbReference type="ARBA" id="ARBA00022630"/>
    </source>
</evidence>
<evidence type="ECO:0000313" key="9">
    <source>
        <dbReference type="EMBL" id="CAA2998883.1"/>
    </source>
</evidence>
<sequence length="404" mass="45594">MNMSEVSINVQKRTAWVEAGATLGELYYRIAEKSQTLGFPAGSCPTVGVGGHFSGGGFGTLFRKYGLAADNVIDAHLVDVNGRLLDRKSMGEDLFWAIRGGGGASFGVITAWKIKLVAVPEKVTLFSVNRNLEQNATQLIHRWQHVAPNLPENIFISVFIRRVDSNNLGEKKTIQATFLSLYLGEIDKLLPLMQHSFPELGLKREDCSEMSWVQSILFVAGFPNGVSSDVLLSRVSLTRLYFKSKSDYVQEPIPKYGLEGIWKLFYEDEADMADMILTPYGGRMKKISESSIPYSHRAGYLFKIQHSVYWNKSGTAESERHINWIRGLYSYMAPYVSKFPRAAYINYRDLDLGVNKNGNTSYAQASIWGFKYFNNNFNRLVRVKTMVDPANFFRNEQSIPPLII</sequence>
<organism evidence="9 10">
    <name type="scientific">Olea europaea subsp. europaea</name>
    <dbReference type="NCBI Taxonomy" id="158383"/>
    <lineage>
        <taxon>Eukaryota</taxon>
        <taxon>Viridiplantae</taxon>
        <taxon>Streptophyta</taxon>
        <taxon>Embryophyta</taxon>
        <taxon>Tracheophyta</taxon>
        <taxon>Spermatophyta</taxon>
        <taxon>Magnoliopsida</taxon>
        <taxon>eudicotyledons</taxon>
        <taxon>Gunneridae</taxon>
        <taxon>Pentapetalae</taxon>
        <taxon>asterids</taxon>
        <taxon>lamiids</taxon>
        <taxon>Lamiales</taxon>
        <taxon>Oleaceae</taxon>
        <taxon>Oleeae</taxon>
        <taxon>Olea</taxon>
    </lineage>
</organism>
<dbReference type="OrthoDB" id="407275at2759"/>
<dbReference type="PROSITE" id="PS51387">
    <property type="entry name" value="FAD_PCMH"/>
    <property type="match status" value="1"/>
</dbReference>
<dbReference type="PANTHER" id="PTHR32448">
    <property type="entry name" value="OS08G0158400 PROTEIN"/>
    <property type="match status" value="1"/>
</dbReference>
<protein>
    <submittedName>
        <fullName evidence="9">Tetrahydrocannabinolic acid synthase-like</fullName>
    </submittedName>
</protein>
<dbReference type="GO" id="GO:0016491">
    <property type="term" value="F:oxidoreductase activity"/>
    <property type="evidence" value="ECO:0007669"/>
    <property type="project" value="InterPro"/>
</dbReference>
<gene>
    <name evidence="9" type="ORF">OLEA9_A073885</name>
</gene>
<dbReference type="Pfam" id="PF08031">
    <property type="entry name" value="BBE"/>
    <property type="match status" value="1"/>
</dbReference>
<dbReference type="EMBL" id="CACTIH010005609">
    <property type="protein sequence ID" value="CAA2998883.1"/>
    <property type="molecule type" value="Genomic_DNA"/>
</dbReference>
<dbReference type="InterPro" id="IPR036318">
    <property type="entry name" value="FAD-bd_PCMH-like_sf"/>
</dbReference>
<dbReference type="Gramene" id="OE9A073885T1">
    <property type="protein sequence ID" value="OE9A073885C1"/>
    <property type="gene ID" value="OE9A073885"/>
</dbReference>
<dbReference type="AlphaFoldDB" id="A0A8S0T5F2"/>
<keyword evidence="6" id="KW-0274">FAD</keyword>
<dbReference type="InterPro" id="IPR016169">
    <property type="entry name" value="FAD-bd_PCMH_sub2"/>
</dbReference>
<dbReference type="Gene3D" id="3.30.465.10">
    <property type="match status" value="1"/>
</dbReference>